<dbReference type="RefSeq" id="XP_002769584.1">
    <property type="nucleotide sequence ID" value="XM_002769538.1"/>
</dbReference>
<protein>
    <recommendedName>
        <fullName evidence="10">EamA domain-containing protein</fullName>
    </recommendedName>
</protein>
<sequence length="452" mass="50917">MTKAPTNSPSELERLEKEDKVARPSTSFKDRLGKWLVPFLIVMLVITGTFNTVAGKIRSEPLGEYSGFVTSIIGQFVYFTVYWSILGGKALLGFVTKEEFLWVWTPRKDEDIDPSKRGLRRWWARLPGIKYTFFSSLSDVMGDNFMFMTQPYLSIIVFNLLQQGMVPFTLIWSCLILAARYTLQELFGVSLVVAMTIASAVTSSTSEGSSSVGMSIICLMSTMFQALGFVIKEYMFRDYTAFAEKHNYKQKNLDVFAVSSSNHTFGIIWVFPISIMVEMVRTDENVLDVMAAGFDTLLHAHGAMSSFVVYMVINVCFNITIYLLVSYGSSLLTFVSLKITVPLSAFMSLISWPLVGADTVTWFEWLSLVVIMSGVVIFRHGNGKREMLEEENKRIDESGDTNTPKTIICFWPLFRKRRGKSPQAADVEIPVKSSEVIEQREAGVNVTTKNSM</sequence>
<feature type="transmembrane region" description="Helical" evidence="7">
    <location>
        <begin position="360"/>
        <end position="378"/>
    </location>
</feature>
<dbReference type="GO" id="GO:0016020">
    <property type="term" value="C:membrane"/>
    <property type="evidence" value="ECO:0007669"/>
    <property type="project" value="UniProtKB-SubCell"/>
</dbReference>
<proteinExistence type="inferred from homology"/>
<dbReference type="AlphaFoldDB" id="C5LLT0"/>
<comment type="subcellular location">
    <subcellularLocation>
        <location evidence="1">Membrane</location>
        <topology evidence="1">Multi-pass membrane protein</topology>
    </subcellularLocation>
</comment>
<feature type="transmembrane region" description="Helical" evidence="7">
    <location>
        <begin position="252"/>
        <end position="277"/>
    </location>
</feature>
<keyword evidence="4 7" id="KW-0812">Transmembrane</keyword>
<evidence type="ECO:0000256" key="1">
    <source>
        <dbReference type="ARBA" id="ARBA00004141"/>
    </source>
</evidence>
<feature type="transmembrane region" description="Helical" evidence="7">
    <location>
        <begin position="297"/>
        <end position="324"/>
    </location>
</feature>
<feature type="transmembrane region" description="Helical" evidence="7">
    <location>
        <begin position="212"/>
        <end position="231"/>
    </location>
</feature>
<keyword evidence="9" id="KW-1185">Reference proteome</keyword>
<gene>
    <name evidence="8" type="ORF">Pmar_PMAR006625</name>
</gene>
<dbReference type="EMBL" id="GG683299">
    <property type="protein sequence ID" value="EER02302.1"/>
    <property type="molecule type" value="Genomic_DNA"/>
</dbReference>
<evidence type="ECO:0000313" key="8">
    <source>
        <dbReference type="EMBL" id="EER02302.1"/>
    </source>
</evidence>
<dbReference type="Pfam" id="PF08627">
    <property type="entry name" value="CRT-like"/>
    <property type="match status" value="1"/>
</dbReference>
<keyword evidence="6 7" id="KW-0472">Membrane</keyword>
<feature type="transmembrane region" description="Helical" evidence="7">
    <location>
        <begin position="331"/>
        <end position="354"/>
    </location>
</feature>
<evidence type="ECO:0000256" key="4">
    <source>
        <dbReference type="ARBA" id="ARBA00022692"/>
    </source>
</evidence>
<organism evidence="9">
    <name type="scientific">Perkinsus marinus (strain ATCC 50983 / TXsc)</name>
    <dbReference type="NCBI Taxonomy" id="423536"/>
    <lineage>
        <taxon>Eukaryota</taxon>
        <taxon>Sar</taxon>
        <taxon>Alveolata</taxon>
        <taxon>Perkinsozoa</taxon>
        <taxon>Perkinsea</taxon>
        <taxon>Perkinsida</taxon>
        <taxon>Perkinsidae</taxon>
        <taxon>Perkinsus</taxon>
    </lineage>
</organism>
<dbReference type="InterPro" id="IPR013936">
    <property type="entry name" value="CRT-like"/>
</dbReference>
<dbReference type="Proteomes" id="UP000007800">
    <property type="component" value="Unassembled WGS sequence"/>
</dbReference>
<reference evidence="8 9" key="1">
    <citation type="submission" date="2008-07" db="EMBL/GenBank/DDBJ databases">
        <authorList>
            <person name="El-Sayed N."/>
            <person name="Caler E."/>
            <person name="Inman J."/>
            <person name="Amedeo P."/>
            <person name="Hass B."/>
            <person name="Wortman J."/>
        </authorList>
    </citation>
    <scope>NUCLEOTIDE SEQUENCE [LARGE SCALE GENOMIC DNA]</scope>
    <source>
        <strain evidence="9">ATCC 50983 / TXsc</strain>
    </source>
</reference>
<comment type="similarity">
    <text evidence="2">Belongs to the CRT-like transporter family.</text>
</comment>
<evidence type="ECO:0000313" key="9">
    <source>
        <dbReference type="Proteomes" id="UP000007800"/>
    </source>
</evidence>
<keyword evidence="3" id="KW-0813">Transport</keyword>
<feature type="transmembrane region" description="Helical" evidence="7">
    <location>
        <begin position="186"/>
        <end position="206"/>
    </location>
</feature>
<evidence type="ECO:0000256" key="6">
    <source>
        <dbReference type="ARBA" id="ARBA00023136"/>
    </source>
</evidence>
<dbReference type="PANTHER" id="PTHR31326:SF1">
    <property type="entry name" value="PROTEIN CLT2, CHLOROPLASTIC"/>
    <property type="match status" value="1"/>
</dbReference>
<evidence type="ECO:0008006" key="10">
    <source>
        <dbReference type="Google" id="ProtNLM"/>
    </source>
</evidence>
<evidence type="ECO:0000256" key="2">
    <source>
        <dbReference type="ARBA" id="ARBA00006690"/>
    </source>
</evidence>
<accession>C5LLT0</accession>
<evidence type="ECO:0000256" key="5">
    <source>
        <dbReference type="ARBA" id="ARBA00022989"/>
    </source>
</evidence>
<dbReference type="GeneID" id="9055371"/>
<evidence type="ECO:0000256" key="7">
    <source>
        <dbReference type="SAM" id="Phobius"/>
    </source>
</evidence>
<feature type="transmembrane region" description="Helical" evidence="7">
    <location>
        <begin position="35"/>
        <end position="53"/>
    </location>
</feature>
<dbReference type="OrthoDB" id="416555at2759"/>
<dbReference type="InParanoid" id="C5LLT0"/>
<dbReference type="PANTHER" id="PTHR31326">
    <property type="entry name" value="PROTEIN CLT2, CHLOROPLASTIC"/>
    <property type="match status" value="1"/>
</dbReference>
<feature type="transmembrane region" description="Helical" evidence="7">
    <location>
        <begin position="152"/>
        <end position="179"/>
    </location>
</feature>
<evidence type="ECO:0000256" key="3">
    <source>
        <dbReference type="ARBA" id="ARBA00022448"/>
    </source>
</evidence>
<dbReference type="OMA" id="WTPRKDE"/>
<keyword evidence="5 7" id="KW-1133">Transmembrane helix</keyword>
<name>C5LLT0_PERM5</name>
<feature type="transmembrane region" description="Helical" evidence="7">
    <location>
        <begin position="65"/>
        <end position="85"/>
    </location>
</feature>